<proteinExistence type="predicted"/>
<evidence type="ECO:0000313" key="3">
    <source>
        <dbReference type="Proteomes" id="UP000198858"/>
    </source>
</evidence>
<keyword evidence="1" id="KW-0472">Membrane</keyword>
<keyword evidence="1" id="KW-1133">Transmembrane helix</keyword>
<evidence type="ECO:0000313" key="2">
    <source>
        <dbReference type="EMBL" id="SDS01627.1"/>
    </source>
</evidence>
<reference evidence="2 3" key="1">
    <citation type="submission" date="2016-10" db="EMBL/GenBank/DDBJ databases">
        <authorList>
            <person name="Varghese N."/>
            <person name="Submissions S."/>
        </authorList>
    </citation>
    <scope>NUCLEOTIDE SEQUENCE [LARGE SCALE GENOMIC DNA]</scope>
    <source>
        <strain evidence="2 3">Mar_2010_102</strain>
    </source>
</reference>
<feature type="transmembrane region" description="Helical" evidence="1">
    <location>
        <begin position="20"/>
        <end position="47"/>
    </location>
</feature>
<protein>
    <submittedName>
        <fullName evidence="2">Uncharacterized protein</fullName>
    </submittedName>
</protein>
<dbReference type="EMBL" id="LT629745">
    <property type="protein sequence ID" value="SDS01627.1"/>
    <property type="molecule type" value="Genomic_DNA"/>
</dbReference>
<gene>
    <name evidence="2" type="ORF">SAMN04488552_1833</name>
</gene>
<keyword evidence="3" id="KW-1185">Reference proteome</keyword>
<organism evidence="2 3">
    <name type="scientific">Christiangramia echinicola</name>
    <dbReference type="NCBI Taxonomy" id="279359"/>
    <lineage>
        <taxon>Bacteria</taxon>
        <taxon>Pseudomonadati</taxon>
        <taxon>Bacteroidota</taxon>
        <taxon>Flavobacteriia</taxon>
        <taxon>Flavobacteriales</taxon>
        <taxon>Flavobacteriaceae</taxon>
        <taxon>Christiangramia</taxon>
    </lineage>
</organism>
<accession>A0A1H1NRP5</accession>
<dbReference type="AlphaFoldDB" id="A0A1H1NRP5"/>
<name>A0A1H1NRP5_9FLAO</name>
<dbReference type="RefSeq" id="WP_172822397.1">
    <property type="nucleotide sequence ID" value="NZ_LT629745.1"/>
</dbReference>
<dbReference type="Proteomes" id="UP000198858">
    <property type="component" value="Chromosome I"/>
</dbReference>
<sequence>MEIFTDFVHNYNKSLQGLNIFAKIGVTLALALILIAVIGAIVNVIVFNV</sequence>
<evidence type="ECO:0000256" key="1">
    <source>
        <dbReference type="SAM" id="Phobius"/>
    </source>
</evidence>
<keyword evidence="1" id="KW-0812">Transmembrane</keyword>